<protein>
    <submittedName>
        <fullName evidence="1">Unnamed protein product</fullName>
    </submittedName>
</protein>
<dbReference type="Proteomes" id="UP001165121">
    <property type="component" value="Unassembled WGS sequence"/>
</dbReference>
<dbReference type="EMBL" id="BSXT01002809">
    <property type="protein sequence ID" value="GMF51065.1"/>
    <property type="molecule type" value="Genomic_DNA"/>
</dbReference>
<reference evidence="1" key="1">
    <citation type="submission" date="2023-04" db="EMBL/GenBank/DDBJ databases">
        <title>Phytophthora fragariaefolia NBRC 109709.</title>
        <authorList>
            <person name="Ichikawa N."/>
            <person name="Sato H."/>
            <person name="Tonouchi N."/>
        </authorList>
    </citation>
    <scope>NUCLEOTIDE SEQUENCE</scope>
    <source>
        <strain evidence="1">NBRC 109709</strain>
    </source>
</reference>
<dbReference type="OrthoDB" id="164305at2759"/>
<keyword evidence="2" id="KW-1185">Reference proteome</keyword>
<evidence type="ECO:0000313" key="1">
    <source>
        <dbReference type="EMBL" id="GMF51065.1"/>
    </source>
</evidence>
<name>A0A9W7D0P5_9STRA</name>
<proteinExistence type="predicted"/>
<dbReference type="AlphaFoldDB" id="A0A9W7D0P5"/>
<accession>A0A9W7D0P5</accession>
<evidence type="ECO:0000313" key="2">
    <source>
        <dbReference type="Proteomes" id="UP001165121"/>
    </source>
</evidence>
<sequence>MVRLSAQLGELRAQRRAQLADNDQLVAFEEEAMTQRRKRKQAEQDNQVLKHALFQQTAFLGGMRALMGGSGMPTYKTMEFHDWVHSYTALASRDALARRKEYVAHFPPSKMELANKLVLKNTDEDTQRLLAVGDVYSGKVKLLHDGTRDAIELNAGYTDAMMHELFGHPNADASDPCSTDEAGDGRVIKEFSSVFLFRETPECTLDTLIDLVFTSMRAIGVYYPGSVYQSRTVDEVFQDEDDGATKSRVFYTNLAASMEPVLEIVDETREADEIKVESRVLTREMRNQDGGLILWDYVDGDSLHPMPVYVPGCKTIRRNVCGGMVIRREPGTGMFSVRHTSIKSYCPLDQPTNTTVAASTPDAEEARRAVSRRIGLQATEYERIKDRCTRYVFNDIMRRLSALHVS</sequence>
<comment type="caution">
    <text evidence="1">The sequence shown here is derived from an EMBL/GenBank/DDBJ whole genome shotgun (WGS) entry which is preliminary data.</text>
</comment>
<gene>
    <name evidence="1" type="ORF">Pfra01_002053800</name>
</gene>
<organism evidence="1 2">
    <name type="scientific">Phytophthora fragariaefolia</name>
    <dbReference type="NCBI Taxonomy" id="1490495"/>
    <lineage>
        <taxon>Eukaryota</taxon>
        <taxon>Sar</taxon>
        <taxon>Stramenopiles</taxon>
        <taxon>Oomycota</taxon>
        <taxon>Peronosporomycetes</taxon>
        <taxon>Peronosporales</taxon>
        <taxon>Peronosporaceae</taxon>
        <taxon>Phytophthora</taxon>
    </lineage>
</organism>